<gene>
    <name evidence="1" type="ORF">GCM10023321_41910</name>
</gene>
<comment type="caution">
    <text evidence="1">The sequence shown here is derived from an EMBL/GenBank/DDBJ whole genome shotgun (WGS) entry which is preliminary data.</text>
</comment>
<evidence type="ECO:0000313" key="2">
    <source>
        <dbReference type="Proteomes" id="UP001428817"/>
    </source>
</evidence>
<dbReference type="Proteomes" id="UP001428817">
    <property type="component" value="Unassembled WGS sequence"/>
</dbReference>
<sequence length="54" mass="5531">MNGATEVPLRHSAAISPVATVVFPLPEAGAAITIALVRTVITVHPFDGTCLTTC</sequence>
<name>A0ABP9QDB0_9PSEU</name>
<keyword evidence="2" id="KW-1185">Reference proteome</keyword>
<proteinExistence type="predicted"/>
<dbReference type="EMBL" id="BAABJP010000020">
    <property type="protein sequence ID" value="GAA5160001.1"/>
    <property type="molecule type" value="Genomic_DNA"/>
</dbReference>
<organism evidence="1 2">
    <name type="scientific">Pseudonocardia eucalypti</name>
    <dbReference type="NCBI Taxonomy" id="648755"/>
    <lineage>
        <taxon>Bacteria</taxon>
        <taxon>Bacillati</taxon>
        <taxon>Actinomycetota</taxon>
        <taxon>Actinomycetes</taxon>
        <taxon>Pseudonocardiales</taxon>
        <taxon>Pseudonocardiaceae</taxon>
        <taxon>Pseudonocardia</taxon>
    </lineage>
</organism>
<protein>
    <submittedName>
        <fullName evidence="1">Uncharacterized protein</fullName>
    </submittedName>
</protein>
<accession>A0ABP9QDB0</accession>
<evidence type="ECO:0000313" key="1">
    <source>
        <dbReference type="EMBL" id="GAA5160001.1"/>
    </source>
</evidence>
<reference evidence="2" key="1">
    <citation type="journal article" date="2019" name="Int. J. Syst. Evol. Microbiol.">
        <title>The Global Catalogue of Microorganisms (GCM) 10K type strain sequencing project: providing services to taxonomists for standard genome sequencing and annotation.</title>
        <authorList>
            <consortium name="The Broad Institute Genomics Platform"/>
            <consortium name="The Broad Institute Genome Sequencing Center for Infectious Disease"/>
            <person name="Wu L."/>
            <person name="Ma J."/>
        </authorList>
    </citation>
    <scope>NUCLEOTIDE SEQUENCE [LARGE SCALE GENOMIC DNA]</scope>
    <source>
        <strain evidence="2">JCM 18303</strain>
    </source>
</reference>